<dbReference type="AlphaFoldDB" id="A0A6P2CHI0"/>
<gene>
    <name evidence="1" type="ORF">DW322_11190</name>
</gene>
<comment type="caution">
    <text evidence="1">The sequence shown here is derived from an EMBL/GenBank/DDBJ whole genome shotgun (WGS) entry which is preliminary data.</text>
</comment>
<name>A0A6P2CHI0_9NOCA</name>
<protein>
    <submittedName>
        <fullName evidence="1">Uncharacterized protein</fullName>
    </submittedName>
</protein>
<dbReference type="RefSeq" id="WP_010836662.1">
    <property type="nucleotide sequence ID" value="NZ_QRCM01000001.1"/>
</dbReference>
<dbReference type="Proteomes" id="UP000471120">
    <property type="component" value="Unassembled WGS sequence"/>
</dbReference>
<organism evidence="1 2">
    <name type="scientific">Rhodococcus rhodnii</name>
    <dbReference type="NCBI Taxonomy" id="38312"/>
    <lineage>
        <taxon>Bacteria</taxon>
        <taxon>Bacillati</taxon>
        <taxon>Actinomycetota</taxon>
        <taxon>Actinomycetes</taxon>
        <taxon>Mycobacteriales</taxon>
        <taxon>Nocardiaceae</taxon>
        <taxon>Rhodococcus</taxon>
    </lineage>
</organism>
<accession>A0A6P2CHI0</accession>
<evidence type="ECO:0000313" key="1">
    <source>
        <dbReference type="EMBL" id="TXG90676.1"/>
    </source>
</evidence>
<evidence type="ECO:0000313" key="2">
    <source>
        <dbReference type="Proteomes" id="UP000471120"/>
    </source>
</evidence>
<sequence>MSARDDLADLIEALDGGDYAEIADTILAAGWRPPARVITKREQLDALPVEAVIRDAEDEVLERWEDGWEGVGGGYIVILPVTVIHDPSETP</sequence>
<reference evidence="1 2" key="1">
    <citation type="submission" date="2018-07" db="EMBL/GenBank/DDBJ databases">
        <title>Genome sequence of Rhodococcus rhodnii ATCC 35071 from Rhodnius prolixus.</title>
        <authorList>
            <person name="Patel V."/>
            <person name="Vogel K.J."/>
        </authorList>
    </citation>
    <scope>NUCLEOTIDE SEQUENCE [LARGE SCALE GENOMIC DNA]</scope>
    <source>
        <strain evidence="1 2">ATCC 35071</strain>
    </source>
</reference>
<proteinExistence type="predicted"/>
<dbReference type="EMBL" id="QRCM01000001">
    <property type="protein sequence ID" value="TXG90676.1"/>
    <property type="molecule type" value="Genomic_DNA"/>
</dbReference>